<keyword evidence="2" id="KW-1185">Reference proteome</keyword>
<evidence type="ECO:0000313" key="2">
    <source>
        <dbReference type="Proteomes" id="UP001054837"/>
    </source>
</evidence>
<gene>
    <name evidence="1" type="ORF">CDAR_125341</name>
</gene>
<dbReference type="Proteomes" id="UP001054837">
    <property type="component" value="Unassembled WGS sequence"/>
</dbReference>
<comment type="caution">
    <text evidence="1">The sequence shown here is derived from an EMBL/GenBank/DDBJ whole genome shotgun (WGS) entry which is preliminary data.</text>
</comment>
<organism evidence="1 2">
    <name type="scientific">Caerostris darwini</name>
    <dbReference type="NCBI Taxonomy" id="1538125"/>
    <lineage>
        <taxon>Eukaryota</taxon>
        <taxon>Metazoa</taxon>
        <taxon>Ecdysozoa</taxon>
        <taxon>Arthropoda</taxon>
        <taxon>Chelicerata</taxon>
        <taxon>Arachnida</taxon>
        <taxon>Araneae</taxon>
        <taxon>Araneomorphae</taxon>
        <taxon>Entelegynae</taxon>
        <taxon>Araneoidea</taxon>
        <taxon>Araneidae</taxon>
        <taxon>Caerostris</taxon>
    </lineage>
</organism>
<proteinExistence type="predicted"/>
<evidence type="ECO:0000313" key="1">
    <source>
        <dbReference type="EMBL" id="GIY03849.1"/>
    </source>
</evidence>
<protein>
    <submittedName>
        <fullName evidence="1">Uncharacterized protein</fullName>
    </submittedName>
</protein>
<dbReference type="EMBL" id="BPLQ01003853">
    <property type="protein sequence ID" value="GIY03849.1"/>
    <property type="molecule type" value="Genomic_DNA"/>
</dbReference>
<accession>A0AAV4Q5Z8</accession>
<sequence length="98" mass="11015">MCRALLMCHLLRPLQPETFFSDIKGPISRDGRVASNGRRSQRDRLGVNLNRLVFSSGRSLEGSLLESETSSDFRFFLSPLGYEKYFLQTGLHGCTGNT</sequence>
<name>A0AAV4Q5Z8_9ARAC</name>
<reference evidence="1 2" key="1">
    <citation type="submission" date="2021-06" db="EMBL/GenBank/DDBJ databases">
        <title>Caerostris darwini draft genome.</title>
        <authorList>
            <person name="Kono N."/>
            <person name="Arakawa K."/>
        </authorList>
    </citation>
    <scope>NUCLEOTIDE SEQUENCE [LARGE SCALE GENOMIC DNA]</scope>
</reference>
<dbReference type="AlphaFoldDB" id="A0AAV4Q5Z8"/>